<dbReference type="GO" id="GO:0042254">
    <property type="term" value="P:ribosome biogenesis"/>
    <property type="evidence" value="ECO:0007669"/>
    <property type="project" value="InterPro"/>
</dbReference>
<keyword evidence="3" id="KW-0812">Transmembrane</keyword>
<organism evidence="5 6">
    <name type="scientific">Ostreobium quekettii</name>
    <dbReference type="NCBI Taxonomy" id="121088"/>
    <lineage>
        <taxon>Eukaryota</taxon>
        <taxon>Viridiplantae</taxon>
        <taxon>Chlorophyta</taxon>
        <taxon>core chlorophytes</taxon>
        <taxon>Ulvophyceae</taxon>
        <taxon>TCBD clade</taxon>
        <taxon>Bryopsidales</taxon>
        <taxon>Ostreobineae</taxon>
        <taxon>Ostreobiaceae</taxon>
        <taxon>Ostreobium</taxon>
    </lineage>
</organism>
<comment type="similarity">
    <text evidence="1">Belongs to the CBF/MAK21 family.</text>
</comment>
<evidence type="ECO:0000313" key="5">
    <source>
        <dbReference type="EMBL" id="CAD7695863.1"/>
    </source>
</evidence>
<keyword evidence="3" id="KW-0472">Membrane</keyword>
<feature type="transmembrane region" description="Helical" evidence="3">
    <location>
        <begin position="386"/>
        <end position="408"/>
    </location>
</feature>
<evidence type="ECO:0000256" key="2">
    <source>
        <dbReference type="SAM" id="MobiDB-lite"/>
    </source>
</evidence>
<feature type="transmembrane region" description="Helical" evidence="3">
    <location>
        <begin position="336"/>
        <end position="355"/>
    </location>
</feature>
<dbReference type="InterPro" id="IPR005612">
    <property type="entry name" value="CCAAT-binding_factor"/>
</dbReference>
<gene>
    <name evidence="5" type="ORF">OSTQU699_LOCUS1224</name>
</gene>
<dbReference type="InterPro" id="IPR027193">
    <property type="entry name" value="Noc4"/>
</dbReference>
<dbReference type="AlphaFoldDB" id="A0A8S1INH7"/>
<comment type="caution">
    <text evidence="5">The sequence shown here is derived from an EMBL/GenBank/DDBJ whole genome shotgun (WGS) entry which is preliminary data.</text>
</comment>
<dbReference type="Pfam" id="PF03914">
    <property type="entry name" value="CBF"/>
    <property type="match status" value="1"/>
</dbReference>
<feature type="region of interest" description="Disordered" evidence="2">
    <location>
        <begin position="455"/>
        <end position="528"/>
    </location>
</feature>
<name>A0A8S1INH7_9CHLO</name>
<sequence length="635" mass="70818">MAPPDRDRVETLSSQLRKEPAKNANNVPLLLANLPSIADKVAFTSALSTLSGFFKASIESGEIEGQHRKKQTKNKQPAGSELDPDEIYRNWLHLQYAEFKQQLLRCLTHFTESTLQIQVWDALMELVATECVGAFSNDLFEDMLTKLITSQNVDPEIVLRLAAKYWSYADARYYTLRVIQKVANACAKAPEGVCNWRSFDDLGPLLCGLLSRVPPNLDDCRTGEQEASEGEERRLKSWCCATEVDIVTGDVNYAENSQQRRKRRRDGAVENGGTRKAHVRWASEKLQKKMFSEAWISCLRLPLPEDVLIEVLSKLPGVVIPNMLDPLLLSDLLTAALNRGGLVGILALHGIFVLVTRHRLEYPQFYTCLYGLLKPEIFYSKQRVRFLQLTDIFLASVLVPAYTAAAFAKTFARFALTAPPSGAMICIAFIHNIIRRHPSCIVLLHRPQYQRTSLKEGAKRVLSGSQTQSQEGNQGAAERDELDQSGSGSDTDEDEDPVSDREAAGTQAGQPPGFDPFLPEEQDPAQSRAIESSLWEIEALRNHYCPQVAAFVSVLDKDMTDKLKTSEVDLEPLLLGSYASLIGEHTGKKLRRPPVVEFYSQWPTRLFGDKIFDTLGWSCPAAADGDESAPVVCRT</sequence>
<evidence type="ECO:0000256" key="1">
    <source>
        <dbReference type="ARBA" id="ARBA00007797"/>
    </source>
</evidence>
<dbReference type="PANTHER" id="PTHR12455:SF0">
    <property type="entry name" value="NUCLEOLAR COMPLEX PROTEIN 4 HOMOLOG"/>
    <property type="match status" value="1"/>
</dbReference>
<dbReference type="GO" id="GO:0032040">
    <property type="term" value="C:small-subunit processome"/>
    <property type="evidence" value="ECO:0007669"/>
    <property type="project" value="TreeGrafter"/>
</dbReference>
<dbReference type="Proteomes" id="UP000708148">
    <property type="component" value="Unassembled WGS sequence"/>
</dbReference>
<keyword evidence="6" id="KW-1185">Reference proteome</keyword>
<evidence type="ECO:0000256" key="3">
    <source>
        <dbReference type="SAM" id="Phobius"/>
    </source>
</evidence>
<feature type="compositionally biased region" description="Polar residues" evidence="2">
    <location>
        <begin position="463"/>
        <end position="473"/>
    </location>
</feature>
<dbReference type="OrthoDB" id="10263185at2759"/>
<dbReference type="PANTHER" id="PTHR12455">
    <property type="entry name" value="NUCLEOLAR COMPLEX PROTEIN 4"/>
    <property type="match status" value="1"/>
</dbReference>
<dbReference type="EMBL" id="CAJHUC010000397">
    <property type="protein sequence ID" value="CAD7695863.1"/>
    <property type="molecule type" value="Genomic_DNA"/>
</dbReference>
<dbReference type="GO" id="GO:0030692">
    <property type="term" value="C:Noc4p-Nop14p complex"/>
    <property type="evidence" value="ECO:0007669"/>
    <property type="project" value="TreeGrafter"/>
</dbReference>
<evidence type="ECO:0000259" key="4">
    <source>
        <dbReference type="Pfam" id="PF03914"/>
    </source>
</evidence>
<evidence type="ECO:0000313" key="6">
    <source>
        <dbReference type="Proteomes" id="UP000708148"/>
    </source>
</evidence>
<protein>
    <recommendedName>
        <fullName evidence="4">CCAAT-binding factor domain-containing protein</fullName>
    </recommendedName>
</protein>
<proteinExistence type="inferred from homology"/>
<keyword evidence="3" id="KW-1133">Transmembrane helix</keyword>
<reference evidence="5" key="1">
    <citation type="submission" date="2020-12" db="EMBL/GenBank/DDBJ databases">
        <authorList>
            <person name="Iha C."/>
        </authorList>
    </citation>
    <scope>NUCLEOTIDE SEQUENCE</scope>
</reference>
<accession>A0A8S1INH7</accession>
<feature type="domain" description="CCAAT-binding factor" evidence="4">
    <location>
        <begin position="345"/>
        <end position="551"/>
    </location>
</feature>